<dbReference type="InterPro" id="IPR000184">
    <property type="entry name" value="Bac_surfAg_D15"/>
</dbReference>
<dbReference type="FunFam" id="2.40.160.50:FF:000014">
    <property type="entry name" value="Chromosome 7, whole genome shotgun sequence"/>
    <property type="match status" value="1"/>
</dbReference>
<evidence type="ECO:0000256" key="4">
    <source>
        <dbReference type="ARBA" id="ARBA00022692"/>
    </source>
</evidence>
<dbReference type="PANTHER" id="PTHR12815">
    <property type="entry name" value="SORTING AND ASSEMBLY MACHINERY SAMM50 PROTEIN FAMILY MEMBER"/>
    <property type="match status" value="1"/>
</dbReference>
<comment type="subcellular location">
    <subcellularLocation>
        <location evidence="1">Mitochondrion outer membrane</location>
        <topology evidence="1">Multi-pass membrane protein</topology>
    </subcellularLocation>
</comment>
<keyword evidence="9" id="KW-1185">Reference proteome</keyword>
<dbReference type="EMBL" id="JAKWFO010000005">
    <property type="protein sequence ID" value="KAI9636477.1"/>
    <property type="molecule type" value="Genomic_DNA"/>
</dbReference>
<dbReference type="GO" id="GO:0045040">
    <property type="term" value="P:protein insertion into mitochondrial outer membrane"/>
    <property type="evidence" value="ECO:0007669"/>
    <property type="project" value="TreeGrafter"/>
</dbReference>
<organism evidence="8 9">
    <name type="scientific">Dioszegia hungarica</name>
    <dbReference type="NCBI Taxonomy" id="4972"/>
    <lineage>
        <taxon>Eukaryota</taxon>
        <taxon>Fungi</taxon>
        <taxon>Dikarya</taxon>
        <taxon>Basidiomycota</taxon>
        <taxon>Agaricomycotina</taxon>
        <taxon>Tremellomycetes</taxon>
        <taxon>Tremellales</taxon>
        <taxon>Bulleribasidiaceae</taxon>
        <taxon>Dioszegia</taxon>
    </lineage>
</organism>
<feature type="region of interest" description="Disordered" evidence="6">
    <location>
        <begin position="28"/>
        <end position="94"/>
    </location>
</feature>
<accession>A0AA38LT61</accession>
<keyword evidence="3" id="KW-1134">Transmembrane beta strand</keyword>
<comment type="caution">
    <text evidence="8">The sequence shown here is derived from an EMBL/GenBank/DDBJ whole genome shotgun (WGS) entry which is preliminary data.</text>
</comment>
<evidence type="ECO:0000313" key="8">
    <source>
        <dbReference type="EMBL" id="KAI9636477.1"/>
    </source>
</evidence>
<keyword evidence="5" id="KW-0472">Membrane</keyword>
<evidence type="ECO:0000256" key="1">
    <source>
        <dbReference type="ARBA" id="ARBA00004374"/>
    </source>
</evidence>
<dbReference type="PANTHER" id="PTHR12815:SF18">
    <property type="entry name" value="SORTING AND ASSEMBLY MACHINERY COMPONENT 50 HOMOLOG"/>
    <property type="match status" value="1"/>
</dbReference>
<dbReference type="AlphaFoldDB" id="A0AA38LT61"/>
<dbReference type="GO" id="GO:0005741">
    <property type="term" value="C:mitochondrial outer membrane"/>
    <property type="evidence" value="ECO:0007669"/>
    <property type="project" value="UniProtKB-SubCell"/>
</dbReference>
<dbReference type="Gene3D" id="2.40.160.50">
    <property type="entry name" value="membrane protein fhac: a member of the omp85/tpsb transporter family"/>
    <property type="match status" value="1"/>
</dbReference>
<name>A0AA38LT61_9TREE</name>
<gene>
    <name evidence="8" type="ORF">MKK02DRAFT_37161</name>
</gene>
<protein>
    <submittedName>
        <fullName evidence="8">Mitochondrion protein</fullName>
    </submittedName>
</protein>
<dbReference type="Pfam" id="PF01103">
    <property type="entry name" value="Omp85"/>
    <property type="match status" value="1"/>
</dbReference>
<reference evidence="8" key="1">
    <citation type="journal article" date="2022" name="G3 (Bethesda)">
        <title>High quality genome of the basidiomycete yeast Dioszegia hungarica PDD-24b-2 isolated from cloud water.</title>
        <authorList>
            <person name="Jarrige D."/>
            <person name="Haridas S."/>
            <person name="Bleykasten-Grosshans C."/>
            <person name="Joly M."/>
            <person name="Nadalig T."/>
            <person name="Sancelme M."/>
            <person name="Vuilleumier S."/>
            <person name="Grigoriev I.V."/>
            <person name="Amato P."/>
            <person name="Bringel F."/>
        </authorList>
    </citation>
    <scope>NUCLEOTIDE SEQUENCE</scope>
    <source>
        <strain evidence="8">PDD-24b-2</strain>
    </source>
</reference>
<dbReference type="GeneID" id="77728779"/>
<evidence type="ECO:0000256" key="5">
    <source>
        <dbReference type="ARBA" id="ARBA00023136"/>
    </source>
</evidence>
<keyword evidence="4" id="KW-0812">Transmembrane</keyword>
<evidence type="ECO:0000256" key="6">
    <source>
        <dbReference type="SAM" id="MobiDB-lite"/>
    </source>
</evidence>
<dbReference type="Proteomes" id="UP001164286">
    <property type="component" value="Unassembled WGS sequence"/>
</dbReference>
<dbReference type="RefSeq" id="XP_052946254.1">
    <property type="nucleotide sequence ID" value="XM_053089574.1"/>
</dbReference>
<proteinExistence type="inferred from homology"/>
<evidence type="ECO:0000256" key="2">
    <source>
        <dbReference type="ARBA" id="ARBA00010913"/>
    </source>
</evidence>
<sequence length="574" mass="62735">MDPNTEGGPPKVDIAEVEVEVDRTVRVQLTRRSMSGRSFIRPPSQGTRSRPSPPSELESLSSSDIFRNVFRPPPGPPGSSSTVDPEEQRRLHEEEFQRRLKGEYQQAQARLSDVVTSNMDRPLRLTSIRLSPAPPVSRTSFLQSLLSPFLSSSSSQSSWVPKWLSPAPTTLHDVLLSTKALVAHLDRFGVYDMERSSVKLQPVRGGDLDEVELVLGLRERGRLFLKAGTEVGGGEGGGNITARIRNALGGAETLEVNASLGTKTKSAYQASLTTPVLASPLLSFSLQGFQFDRDNTAFASHREYSQGGRAKLSAIAPWGIHDLTYEYIQREIGHLTPKASISIRELAHPSTKSSLSHTWTTDTRNDPWTGTSGRLLKVTNEYAGLPGSSQNAHFFKTIFQSHLSRALYEGSNIRYSISSMTTSLLPLFPNSTSASHPHPPSTYLPDRAFLGGPNSMRGWKVGGVGPQDGPDSLGGDLAWGMGLSVFAPIPKKEHWPLKLHGFMNIGKVVGYDRSAGWLGNAEKVYRNPNVSVGLGLMYRLEPIRVEVNFAMPLVGRKGERLSRGFGIGVGIEFL</sequence>
<comment type="similarity">
    <text evidence="2">Belongs to the SAM50/omp85 family.</text>
</comment>
<feature type="domain" description="Bacterial surface antigen (D15)" evidence="7">
    <location>
        <begin position="246"/>
        <end position="573"/>
    </location>
</feature>
<evidence type="ECO:0000259" key="7">
    <source>
        <dbReference type="Pfam" id="PF01103"/>
    </source>
</evidence>
<dbReference type="InterPro" id="IPR039910">
    <property type="entry name" value="D15-like"/>
</dbReference>
<evidence type="ECO:0000313" key="9">
    <source>
        <dbReference type="Proteomes" id="UP001164286"/>
    </source>
</evidence>
<evidence type="ECO:0000256" key="3">
    <source>
        <dbReference type="ARBA" id="ARBA00022452"/>
    </source>
</evidence>